<dbReference type="SUPFAM" id="SSF53067">
    <property type="entry name" value="Actin-like ATPase domain"/>
    <property type="match status" value="1"/>
</dbReference>
<sequence>MEPQEQCASLRLSCSSTANRRRPTGRRRSSGCRCRALRQRLSKWLGLPISVDNDANCAALAESTLGAARGTRASITVTLGTGVGCG</sequence>
<organism evidence="2 3">
    <name type="scientific">Eiseniibacteriota bacterium</name>
    <dbReference type="NCBI Taxonomy" id="2212470"/>
    <lineage>
        <taxon>Bacteria</taxon>
        <taxon>Candidatus Eiseniibacteriota</taxon>
    </lineage>
</organism>
<proteinExistence type="inferred from homology"/>
<comment type="caution">
    <text evidence="2">The sequence shown here is derived from an EMBL/GenBank/DDBJ whole genome shotgun (WGS) entry which is preliminary data.</text>
</comment>
<accession>A0A538SNZ4</accession>
<evidence type="ECO:0000313" key="3">
    <source>
        <dbReference type="Proteomes" id="UP000317716"/>
    </source>
</evidence>
<comment type="similarity">
    <text evidence="1">Belongs to the ROK (NagC/XylR) family.</text>
</comment>
<dbReference type="PANTHER" id="PTHR18964">
    <property type="entry name" value="ROK (REPRESSOR, ORF, KINASE) FAMILY"/>
    <property type="match status" value="1"/>
</dbReference>
<dbReference type="Gene3D" id="3.30.420.40">
    <property type="match status" value="2"/>
</dbReference>
<dbReference type="InterPro" id="IPR000600">
    <property type="entry name" value="ROK"/>
</dbReference>
<protein>
    <submittedName>
        <fullName evidence="2">ROK family protein</fullName>
    </submittedName>
</protein>
<dbReference type="EMBL" id="VBOS01000306">
    <property type="protein sequence ID" value="TMQ53098.1"/>
    <property type="molecule type" value="Genomic_DNA"/>
</dbReference>
<gene>
    <name evidence="2" type="ORF">E6K72_08690</name>
</gene>
<dbReference type="InterPro" id="IPR043129">
    <property type="entry name" value="ATPase_NBD"/>
</dbReference>
<evidence type="ECO:0000256" key="1">
    <source>
        <dbReference type="ARBA" id="ARBA00006479"/>
    </source>
</evidence>
<dbReference type="Pfam" id="PF00480">
    <property type="entry name" value="ROK"/>
    <property type="match status" value="1"/>
</dbReference>
<reference evidence="2 3" key="1">
    <citation type="journal article" date="2019" name="Nat. Microbiol.">
        <title>Mediterranean grassland soil C-N compound turnover is dependent on rainfall and depth, and is mediated by genomically divergent microorganisms.</title>
        <authorList>
            <person name="Diamond S."/>
            <person name="Andeer P.F."/>
            <person name="Li Z."/>
            <person name="Crits-Christoph A."/>
            <person name="Burstein D."/>
            <person name="Anantharaman K."/>
            <person name="Lane K.R."/>
            <person name="Thomas B.C."/>
            <person name="Pan C."/>
            <person name="Northen T.R."/>
            <person name="Banfield J.F."/>
        </authorList>
    </citation>
    <scope>NUCLEOTIDE SEQUENCE [LARGE SCALE GENOMIC DNA]</scope>
    <source>
        <strain evidence="2">WS_2</strain>
    </source>
</reference>
<dbReference type="AlphaFoldDB" id="A0A538SNZ4"/>
<dbReference type="PANTHER" id="PTHR18964:SF149">
    <property type="entry name" value="BIFUNCTIONAL UDP-N-ACETYLGLUCOSAMINE 2-EPIMERASE_N-ACETYLMANNOSAMINE KINASE"/>
    <property type="match status" value="1"/>
</dbReference>
<dbReference type="CDD" id="cd23763">
    <property type="entry name" value="ASKHA_ATPase_ROK"/>
    <property type="match status" value="1"/>
</dbReference>
<evidence type="ECO:0000313" key="2">
    <source>
        <dbReference type="EMBL" id="TMQ53098.1"/>
    </source>
</evidence>
<dbReference type="Proteomes" id="UP000317716">
    <property type="component" value="Unassembled WGS sequence"/>
</dbReference>
<name>A0A538SNZ4_UNCEI</name>
<feature type="non-terminal residue" evidence="2">
    <location>
        <position position="86"/>
    </location>
</feature>